<evidence type="ECO:0000313" key="2">
    <source>
        <dbReference type="Proteomes" id="UP001597546"/>
    </source>
</evidence>
<comment type="caution">
    <text evidence="1">The sequence shown here is derived from an EMBL/GenBank/DDBJ whole genome shotgun (WGS) entry which is preliminary data.</text>
</comment>
<dbReference type="EMBL" id="JBHULV010000016">
    <property type="protein sequence ID" value="MFD2731162.1"/>
    <property type="molecule type" value="Genomic_DNA"/>
</dbReference>
<evidence type="ECO:0000313" key="1">
    <source>
        <dbReference type="EMBL" id="MFD2731162.1"/>
    </source>
</evidence>
<protein>
    <recommendedName>
        <fullName evidence="3">CarboxypepD_reg-like domain-containing protein</fullName>
    </recommendedName>
</protein>
<gene>
    <name evidence="1" type="ORF">ACFSSE_05540</name>
</gene>
<sequence>MKKNIVLRILFLLFTFLTSYEIKGQEISKILIIDKNSGDPIDFASLIVNGNVCCSSSKTGEITLNILEFQKGDSIVISKLGYTSTLFIFDFKKSFPPSFTLQPKHIALNEVTFKEKKVKRFKLGNPVTFTVNKFLPRTEDAFATYIPGDREGFVNGINLNLSDALNGITSPFKLEICEITKNGIPGKSLINESLILNNSKKKSWFYIDLSSYNITIPKQGFFVIVSILNENYYEKGRVYWHRMSFKQLPCFALRAYKKNETSYTLIRYKSINGFEWHKMRRSIINLEITAEGSN</sequence>
<dbReference type="RefSeq" id="WP_379046757.1">
    <property type="nucleotide sequence ID" value="NZ_JBHSKW010000062.1"/>
</dbReference>
<organism evidence="1 2">
    <name type="scientific">Pedobacter alpinus</name>
    <dbReference type="NCBI Taxonomy" id="1590643"/>
    <lineage>
        <taxon>Bacteria</taxon>
        <taxon>Pseudomonadati</taxon>
        <taxon>Bacteroidota</taxon>
        <taxon>Sphingobacteriia</taxon>
        <taxon>Sphingobacteriales</taxon>
        <taxon>Sphingobacteriaceae</taxon>
        <taxon>Pedobacter</taxon>
    </lineage>
</organism>
<accession>A0ABW5TQ85</accession>
<evidence type="ECO:0008006" key="3">
    <source>
        <dbReference type="Google" id="ProtNLM"/>
    </source>
</evidence>
<name>A0ABW5TQ85_9SPHI</name>
<dbReference type="Proteomes" id="UP001597546">
    <property type="component" value="Unassembled WGS sequence"/>
</dbReference>
<proteinExistence type="predicted"/>
<keyword evidence="2" id="KW-1185">Reference proteome</keyword>
<reference evidence="2" key="1">
    <citation type="journal article" date="2019" name="Int. J. Syst. Evol. Microbiol.">
        <title>The Global Catalogue of Microorganisms (GCM) 10K type strain sequencing project: providing services to taxonomists for standard genome sequencing and annotation.</title>
        <authorList>
            <consortium name="The Broad Institute Genomics Platform"/>
            <consortium name="The Broad Institute Genome Sequencing Center for Infectious Disease"/>
            <person name="Wu L."/>
            <person name="Ma J."/>
        </authorList>
    </citation>
    <scope>NUCLEOTIDE SEQUENCE [LARGE SCALE GENOMIC DNA]</scope>
    <source>
        <strain evidence="2">KCTC 42456</strain>
    </source>
</reference>